<dbReference type="InterPro" id="IPR057234">
    <property type="entry name" value="DUF7912"/>
</dbReference>
<name>A0A388LIL4_CHABU</name>
<organism evidence="3 4">
    <name type="scientific">Chara braunii</name>
    <name type="common">Braun's stonewort</name>
    <dbReference type="NCBI Taxonomy" id="69332"/>
    <lineage>
        <taxon>Eukaryota</taxon>
        <taxon>Viridiplantae</taxon>
        <taxon>Streptophyta</taxon>
        <taxon>Charophyceae</taxon>
        <taxon>Charales</taxon>
        <taxon>Characeae</taxon>
        <taxon>Chara</taxon>
    </lineage>
</organism>
<dbReference type="Pfam" id="PF13837">
    <property type="entry name" value="Myb_DNA-bind_4"/>
    <property type="match status" value="1"/>
</dbReference>
<feature type="compositionally biased region" description="Acidic residues" evidence="1">
    <location>
        <begin position="447"/>
        <end position="482"/>
    </location>
</feature>
<dbReference type="Pfam" id="PF25498">
    <property type="entry name" value="DUF7912"/>
    <property type="match status" value="1"/>
</dbReference>
<evidence type="ECO:0000256" key="1">
    <source>
        <dbReference type="SAM" id="MobiDB-lite"/>
    </source>
</evidence>
<proteinExistence type="predicted"/>
<dbReference type="Gramene" id="GBG82085">
    <property type="protein sequence ID" value="GBG82085"/>
    <property type="gene ID" value="CBR_g34365"/>
</dbReference>
<feature type="compositionally biased region" description="Acidic residues" evidence="1">
    <location>
        <begin position="500"/>
        <end position="516"/>
    </location>
</feature>
<dbReference type="InterPro" id="IPR001005">
    <property type="entry name" value="SANT/Myb"/>
</dbReference>
<dbReference type="OrthoDB" id="1100432at2759"/>
<dbReference type="PROSITE" id="PS50090">
    <property type="entry name" value="MYB_LIKE"/>
    <property type="match status" value="1"/>
</dbReference>
<feature type="region of interest" description="Disordered" evidence="1">
    <location>
        <begin position="150"/>
        <end position="179"/>
    </location>
</feature>
<evidence type="ECO:0000259" key="2">
    <source>
        <dbReference type="PROSITE" id="PS50090"/>
    </source>
</evidence>
<dbReference type="EMBL" id="BFEA01000396">
    <property type="protein sequence ID" value="GBG82085.1"/>
    <property type="molecule type" value="Genomic_DNA"/>
</dbReference>
<feature type="domain" description="Myb-like" evidence="2">
    <location>
        <begin position="312"/>
        <end position="375"/>
    </location>
</feature>
<feature type="region of interest" description="Disordered" evidence="1">
    <location>
        <begin position="440"/>
        <end position="516"/>
    </location>
</feature>
<dbReference type="Proteomes" id="UP000265515">
    <property type="component" value="Unassembled WGS sequence"/>
</dbReference>
<dbReference type="AlphaFoldDB" id="A0A388LIL4"/>
<keyword evidence="4" id="KW-1185">Reference proteome</keyword>
<dbReference type="PANTHER" id="PTHR34544:SF3">
    <property type="entry name" value="OS07G0155200 PROTEIN"/>
    <property type="match status" value="1"/>
</dbReference>
<dbReference type="PANTHER" id="PTHR34544">
    <property type="entry name" value="OSJNBA0006B20.18 PROTEIN"/>
    <property type="match status" value="1"/>
</dbReference>
<accession>A0A388LIL4</accession>
<feature type="compositionally biased region" description="Polar residues" evidence="1">
    <location>
        <begin position="158"/>
        <end position="179"/>
    </location>
</feature>
<feature type="region of interest" description="Disordered" evidence="1">
    <location>
        <begin position="672"/>
        <end position="709"/>
    </location>
</feature>
<reference evidence="3 4" key="1">
    <citation type="journal article" date="2018" name="Cell">
        <title>The Chara Genome: Secondary Complexity and Implications for Plant Terrestrialization.</title>
        <authorList>
            <person name="Nishiyama T."/>
            <person name="Sakayama H."/>
            <person name="Vries J.D."/>
            <person name="Buschmann H."/>
            <person name="Saint-Marcoux D."/>
            <person name="Ullrich K.K."/>
            <person name="Haas F.B."/>
            <person name="Vanderstraeten L."/>
            <person name="Becker D."/>
            <person name="Lang D."/>
            <person name="Vosolsobe S."/>
            <person name="Rombauts S."/>
            <person name="Wilhelmsson P.K.I."/>
            <person name="Janitza P."/>
            <person name="Kern R."/>
            <person name="Heyl A."/>
            <person name="Rumpler F."/>
            <person name="Villalobos L.I.A.C."/>
            <person name="Clay J.M."/>
            <person name="Skokan R."/>
            <person name="Toyoda A."/>
            <person name="Suzuki Y."/>
            <person name="Kagoshima H."/>
            <person name="Schijlen E."/>
            <person name="Tajeshwar N."/>
            <person name="Catarino B."/>
            <person name="Hetherington A.J."/>
            <person name="Saltykova A."/>
            <person name="Bonnot C."/>
            <person name="Breuninger H."/>
            <person name="Symeonidi A."/>
            <person name="Radhakrishnan G.V."/>
            <person name="Van Nieuwerburgh F."/>
            <person name="Deforce D."/>
            <person name="Chang C."/>
            <person name="Karol K.G."/>
            <person name="Hedrich R."/>
            <person name="Ulvskov P."/>
            <person name="Glockner G."/>
            <person name="Delwiche C.F."/>
            <person name="Petrasek J."/>
            <person name="Van de Peer Y."/>
            <person name="Friml J."/>
            <person name="Beilby M."/>
            <person name="Dolan L."/>
            <person name="Kohara Y."/>
            <person name="Sugano S."/>
            <person name="Fujiyama A."/>
            <person name="Delaux P.-M."/>
            <person name="Quint M."/>
            <person name="TheiBen G."/>
            <person name="Hagemann M."/>
            <person name="Harholt J."/>
            <person name="Dunand C."/>
            <person name="Zachgo S."/>
            <person name="Langdale J."/>
            <person name="Maumus F."/>
            <person name="Straeten D.V.D."/>
            <person name="Gould S.B."/>
            <person name="Rensing S.A."/>
        </authorList>
    </citation>
    <scope>NUCLEOTIDE SEQUENCE [LARGE SCALE GENOMIC DNA]</scope>
    <source>
        <strain evidence="3 4">S276</strain>
    </source>
</reference>
<dbReference type="Gene3D" id="1.10.10.60">
    <property type="entry name" value="Homeodomain-like"/>
    <property type="match status" value="1"/>
</dbReference>
<dbReference type="InterPro" id="IPR044822">
    <property type="entry name" value="Myb_DNA-bind_4"/>
</dbReference>
<protein>
    <recommendedName>
        <fullName evidence="2">Myb-like domain-containing protein</fullName>
    </recommendedName>
</protein>
<comment type="caution">
    <text evidence="3">The sequence shown here is derived from an EMBL/GenBank/DDBJ whole genome shotgun (WGS) entry which is preliminary data.</text>
</comment>
<feature type="compositionally biased region" description="Basic and acidic residues" evidence="1">
    <location>
        <begin position="694"/>
        <end position="709"/>
    </location>
</feature>
<evidence type="ECO:0000313" key="3">
    <source>
        <dbReference type="EMBL" id="GBG82085.1"/>
    </source>
</evidence>
<evidence type="ECO:0000313" key="4">
    <source>
        <dbReference type="Proteomes" id="UP000265515"/>
    </source>
</evidence>
<sequence>MALRLRVAARCLIGQRLRTGTASGGDALRCASTWRSINVATTTSASIIARSPFNLDARLNERKGPARGDIRRSLILLCIVGAERKGPISLRQFSSPVSPVGGFRIGLSGEDEVALRQRLRMRAMAMLDGLSMSPDERGMNGLMTSLARHDRRGHGSPGPSTVSSVDNETVGCRSSTSPTALSAIRHASFPLSPEPIPPDGSPQPLRARTGSPEYIINRIIRDNEAGVPPVEWPTRMALEGDAVADPTAAGRTPPPRVPFEGHPVSGRCAVHLAAHSMQCGELGGHVHDTAIRRPPNTTTVNGEEYGSVTDQWGETETEWLCRFRNEVKSLMGEETEPLGRARLKTGFWKDVEQRMKGKGFNRNADQCKNKFNTLLDYYRSHGSWWRGASRQAHDCGCQLFRTTLGPALALNLNLHSNRCLHSRRQTPRRKAGVHGAVEPIQVRDGDDVKDDVEAEGNEEWAGEFGDDDVVVDYENDDGEEEGIVSSLDGGSRGKRTADDGIGEEEEEEEEEDWDEEWSAMGDECLGGIDLGDSGELGKTALAVAEGILQDHPGFSSDFSLYGLQVAERSSSANIRVALDKLSDVYGAPTCEEMEVYLVLYWQKLKDEVRLLRTSARGARREGPFSQYPDPDDIHVEVTSPGVEREVKVPSELLRFKELPMTVVYRERTVRSGDGMGVENGETSHKKTAGGDSVDQNREAATEVEDEAKGREEGVVPVMTEWVDEGIEREEVLSFVEHDEVSGTTIWQVADVRLNREAGGRKGTKLTRKQRDRRIVIPLGDLSFVRLYLDF</sequence>
<gene>
    <name evidence="3" type="ORF">CBR_g34365</name>
</gene>